<evidence type="ECO:0008006" key="3">
    <source>
        <dbReference type="Google" id="ProtNLM"/>
    </source>
</evidence>
<feature type="transmembrane region" description="Helical" evidence="1">
    <location>
        <begin position="232"/>
        <end position="255"/>
    </location>
</feature>
<evidence type="ECO:0000313" key="2">
    <source>
        <dbReference type="EMBL" id="XDV70823.1"/>
    </source>
</evidence>
<organism evidence="2">
    <name type="scientific">Paenarthrobacter sp. AMU7</name>
    <dbReference type="NCBI Taxonomy" id="3162492"/>
    <lineage>
        <taxon>Bacteria</taxon>
        <taxon>Bacillati</taxon>
        <taxon>Actinomycetota</taxon>
        <taxon>Actinomycetes</taxon>
        <taxon>Micrococcales</taxon>
        <taxon>Micrococcaceae</taxon>
        <taxon>Paenarthrobacter</taxon>
    </lineage>
</organism>
<reference evidence="2" key="1">
    <citation type="submission" date="2024-07" db="EMBL/GenBank/DDBJ databases">
        <authorList>
            <person name="Li J."/>
            <person name="Wei H."/>
            <person name="Ma J."/>
        </authorList>
    </citation>
    <scope>NUCLEOTIDE SEQUENCE</scope>
    <source>
        <strain evidence="2">AMU7</strain>
    </source>
</reference>
<feature type="transmembrane region" description="Helical" evidence="1">
    <location>
        <begin position="141"/>
        <end position="164"/>
    </location>
</feature>
<keyword evidence="1" id="KW-1133">Transmembrane helix</keyword>
<feature type="transmembrane region" description="Helical" evidence="1">
    <location>
        <begin position="176"/>
        <end position="201"/>
    </location>
</feature>
<dbReference type="EMBL" id="CP165735">
    <property type="protein sequence ID" value="XDV70823.1"/>
    <property type="molecule type" value="Genomic_DNA"/>
</dbReference>
<protein>
    <recommendedName>
        <fullName evidence="3">ABC transporter permease</fullName>
    </recommendedName>
</protein>
<keyword evidence="1" id="KW-0472">Membrane</keyword>
<dbReference type="RefSeq" id="WP_369745170.1">
    <property type="nucleotide sequence ID" value="NZ_CP165735.1"/>
</dbReference>
<proteinExistence type="predicted"/>
<feature type="transmembrane region" description="Helical" evidence="1">
    <location>
        <begin position="77"/>
        <end position="98"/>
    </location>
</feature>
<keyword evidence="1" id="KW-0812">Transmembrane</keyword>
<feature type="transmembrane region" description="Helical" evidence="1">
    <location>
        <begin position="25"/>
        <end position="45"/>
    </location>
</feature>
<feature type="transmembrane region" description="Helical" evidence="1">
    <location>
        <begin position="207"/>
        <end position="225"/>
    </location>
</feature>
<sequence>MSHPEQTAQHSVPSGTPSNTAARDALWGLLIGLLGGILGLAPWWITGATLPLQNLWATQVMPAQMPTTLLPLSQYEATTILALLTVGGAVAGLAVRIWSPARRRLVTWCALSGVLVVHVAATIQSFVVLREGLLPGSLPGLYFGGLLAGVIGCVLAALVALLLIASSSTVKATIGFGLMAIPVTSWAVVWVVSTVGFLSVPTAVPTVARWVPAVLVGCALAWCGLRPARRAVAWMLNILFLWLLPALFTAVQSVLGTRVLAGDIPAMLSMGRDVLGRGLGPDGAALPTILLALVIGLTGVGARFVIARRNSLAAG</sequence>
<evidence type="ECO:0000256" key="1">
    <source>
        <dbReference type="SAM" id="Phobius"/>
    </source>
</evidence>
<dbReference type="AlphaFoldDB" id="A0AB39YNS9"/>
<feature type="transmembrane region" description="Helical" evidence="1">
    <location>
        <begin position="284"/>
        <end position="306"/>
    </location>
</feature>
<accession>A0AB39YNS9</accession>
<feature type="transmembrane region" description="Helical" evidence="1">
    <location>
        <begin position="105"/>
        <end position="129"/>
    </location>
</feature>
<name>A0AB39YNS9_9MICC</name>
<gene>
    <name evidence="2" type="ORF">ABQM86_17935</name>
</gene>